<evidence type="ECO:0000256" key="6">
    <source>
        <dbReference type="ARBA" id="ARBA00022840"/>
    </source>
</evidence>
<keyword evidence="13" id="KW-1185">Reference proteome</keyword>
<feature type="compositionally biased region" description="Basic and acidic residues" evidence="11">
    <location>
        <begin position="609"/>
        <end position="626"/>
    </location>
</feature>
<keyword evidence="7" id="KW-0238">DNA-binding</keyword>
<comment type="subcellular location">
    <subcellularLocation>
        <location evidence="1">Nucleus</location>
    </subcellularLocation>
</comment>
<dbReference type="EnsemblMetazoa" id="XM_011674810">
    <property type="protein sequence ID" value="XP_011673112"/>
    <property type="gene ID" value="LOC105442572"/>
</dbReference>
<keyword evidence="4" id="KW-0227">DNA damage</keyword>
<protein>
    <submittedName>
        <fullName evidence="12">Uncharacterized protein</fullName>
    </submittedName>
</protein>
<dbReference type="PANTHER" id="PTHR46357:SF1">
    <property type="entry name" value="TRANSCRIPTIONAL REGULATOR ATRX"/>
    <property type="match status" value="1"/>
</dbReference>
<dbReference type="RefSeq" id="XP_011673112.2">
    <property type="nucleotide sequence ID" value="XM_011674810.2"/>
</dbReference>
<feature type="compositionally biased region" description="Low complexity" evidence="11">
    <location>
        <begin position="689"/>
        <end position="698"/>
    </location>
</feature>
<evidence type="ECO:0000256" key="1">
    <source>
        <dbReference type="ARBA" id="ARBA00004123"/>
    </source>
</evidence>
<name>A0A7M7LW45_STRPU</name>
<evidence type="ECO:0000256" key="2">
    <source>
        <dbReference type="ARBA" id="ARBA00007025"/>
    </source>
</evidence>
<feature type="compositionally biased region" description="Basic residues" evidence="11">
    <location>
        <begin position="204"/>
        <end position="215"/>
    </location>
</feature>
<feature type="compositionally biased region" description="Basic residues" evidence="11">
    <location>
        <begin position="647"/>
        <end position="671"/>
    </location>
</feature>
<feature type="compositionally biased region" description="Basic and acidic residues" evidence="11">
    <location>
        <begin position="159"/>
        <end position="194"/>
    </location>
</feature>
<keyword evidence="8" id="KW-0234">DNA repair</keyword>
<evidence type="ECO:0000256" key="5">
    <source>
        <dbReference type="ARBA" id="ARBA00022801"/>
    </source>
</evidence>
<feature type="compositionally biased region" description="Low complexity" evidence="11">
    <location>
        <begin position="471"/>
        <end position="480"/>
    </location>
</feature>
<feature type="compositionally biased region" description="Basic and acidic residues" evidence="11">
    <location>
        <begin position="509"/>
        <end position="523"/>
    </location>
</feature>
<dbReference type="Proteomes" id="UP000007110">
    <property type="component" value="Unassembled WGS sequence"/>
</dbReference>
<evidence type="ECO:0000256" key="7">
    <source>
        <dbReference type="ARBA" id="ARBA00023125"/>
    </source>
</evidence>
<feature type="compositionally biased region" description="Basic and acidic residues" evidence="11">
    <location>
        <begin position="405"/>
        <end position="430"/>
    </location>
</feature>
<evidence type="ECO:0000256" key="8">
    <source>
        <dbReference type="ARBA" id="ARBA00023204"/>
    </source>
</evidence>
<evidence type="ECO:0000256" key="9">
    <source>
        <dbReference type="ARBA" id="ARBA00023242"/>
    </source>
</evidence>
<keyword evidence="5" id="KW-0378">Hydrolase</keyword>
<evidence type="ECO:0000256" key="11">
    <source>
        <dbReference type="SAM" id="MobiDB-lite"/>
    </source>
</evidence>
<accession>A0A7M7LW45</accession>
<evidence type="ECO:0000313" key="13">
    <source>
        <dbReference type="Proteomes" id="UP000007110"/>
    </source>
</evidence>
<dbReference type="InterPro" id="IPR052131">
    <property type="entry name" value="ATRX_domain-containing"/>
</dbReference>
<sequence>MRNLGRAEWNRTLSKKKWKCYVCDPAPLKELVAKCHALLSRSVKTEQKVKEKANVYVQKKVVKAPKKKKMQDAAIAEEFLQYLVGNISNRALFMRSLVRLKNNVPDMQKVQMNMSLKHIGEVKTVLGEFEACVKRKIHGDAHNSYIVPDGTNQEDFENPEEKYNSQMEETKVKTQEKEESAGEDAAKEESKSESSEDSDDNTKPRRRRSSKKKKKWEPEKMDSASEQEMELYGTAERREGPGEDSSNPEEESGFDGIPGDSSTGSSQDEGGEKEDKVEKKKDMSAVTVTRKSRHSSAASESKSSESKSENSDDNTQEKDESAGEEAANEESALDTAEGDGVDDNTKSQRRRLSRKKKKCEPEKIASASEVEMELKRHDGIRGLKRERNWATDSDDAFENVPDAQYKSEEGEAECVAKREEEKADVEKESESEGNPSKKAKKIRKFPVKIYPKSGELRSLIDSSSDDESNAESDGCSGLRLKSLDKKSKKGESQEVAENPLMDELEVDGEGSKRSENKALKKAEEDEDWNNSERRQNGTGGGGGSRDGKNGGDDKKKKKKKRTGPYKGTKKSRPWRKKKAQKKANKNEDWNNSARQNGIGGGGGSGDGKNGGDDKRNKGKGQDEGTLKSRPLLITNYSEDDEDEDHTSKKKKGKEVKAAPQKKGKVTKKRRRITIDGVSGEKPKRKRVSSSETASSSEESSVDEGTKVFPLQAAESPDPARMRTPQNKRKTRRAGQLRRKSAKSQKRGGGKRLKLMMFLQRRKRTMSQMRSQSEDK</sequence>
<dbReference type="GO" id="GO:0005721">
    <property type="term" value="C:pericentric heterochromatin"/>
    <property type="evidence" value="ECO:0000318"/>
    <property type="project" value="GO_Central"/>
</dbReference>
<dbReference type="InParanoid" id="A0A7M7LW45"/>
<feature type="compositionally biased region" description="Basic and acidic residues" evidence="11">
    <location>
        <begin position="273"/>
        <end position="283"/>
    </location>
</feature>
<comment type="similarity">
    <text evidence="2">Belongs to the SNF2/RAD54 helicase family.</text>
</comment>
<dbReference type="GO" id="GO:0006338">
    <property type="term" value="P:chromatin remodeling"/>
    <property type="evidence" value="ECO:0000318"/>
    <property type="project" value="GO_Central"/>
</dbReference>
<feature type="compositionally biased region" description="Basic residues" evidence="11">
    <location>
        <begin position="437"/>
        <end position="446"/>
    </location>
</feature>
<dbReference type="GO" id="GO:0005524">
    <property type="term" value="F:ATP binding"/>
    <property type="evidence" value="ECO:0007669"/>
    <property type="project" value="UniProtKB-KW"/>
</dbReference>
<feature type="compositionally biased region" description="Gly residues" evidence="11">
    <location>
        <begin position="597"/>
        <end position="608"/>
    </location>
</feature>
<dbReference type="GO" id="GO:0031490">
    <property type="term" value="F:chromatin DNA binding"/>
    <property type="evidence" value="ECO:0000318"/>
    <property type="project" value="GO_Central"/>
</dbReference>
<feature type="compositionally biased region" description="Basic residues" evidence="11">
    <location>
        <begin position="347"/>
        <end position="358"/>
    </location>
</feature>
<dbReference type="GO" id="GO:0016787">
    <property type="term" value="F:hydrolase activity"/>
    <property type="evidence" value="ECO:0007669"/>
    <property type="project" value="UniProtKB-KW"/>
</dbReference>
<reference evidence="12" key="2">
    <citation type="submission" date="2021-01" db="UniProtKB">
        <authorList>
            <consortium name="EnsemblMetazoa"/>
        </authorList>
    </citation>
    <scope>IDENTIFICATION</scope>
</reference>
<feature type="compositionally biased region" description="Basic and acidic residues" evidence="11">
    <location>
        <begin position="545"/>
        <end position="554"/>
    </location>
</feature>
<dbReference type="AlphaFoldDB" id="A0A7M7LW45"/>
<reference evidence="13" key="1">
    <citation type="submission" date="2015-02" db="EMBL/GenBank/DDBJ databases">
        <title>Genome sequencing for Strongylocentrotus purpuratus.</title>
        <authorList>
            <person name="Murali S."/>
            <person name="Liu Y."/>
            <person name="Vee V."/>
            <person name="English A."/>
            <person name="Wang M."/>
            <person name="Skinner E."/>
            <person name="Han Y."/>
            <person name="Muzny D.M."/>
            <person name="Worley K.C."/>
            <person name="Gibbs R.A."/>
        </authorList>
    </citation>
    <scope>NUCLEOTIDE SEQUENCE</scope>
</reference>
<dbReference type="GeneID" id="105442572"/>
<evidence type="ECO:0000256" key="4">
    <source>
        <dbReference type="ARBA" id="ARBA00022763"/>
    </source>
</evidence>
<feature type="compositionally biased region" description="Basic and acidic residues" evidence="11">
    <location>
        <begin position="302"/>
        <end position="321"/>
    </location>
</feature>
<feature type="compositionally biased region" description="Basic and acidic residues" evidence="11">
    <location>
        <begin position="481"/>
        <end position="492"/>
    </location>
</feature>
<feature type="compositionally biased region" description="Basic and acidic residues" evidence="11">
    <location>
        <begin position="372"/>
        <end position="389"/>
    </location>
</feature>
<keyword evidence="3" id="KW-0547">Nucleotide-binding</keyword>
<keyword evidence="6" id="KW-0067">ATP-binding</keyword>
<feature type="compositionally biased region" description="Polar residues" evidence="11">
    <location>
        <begin position="765"/>
        <end position="775"/>
    </location>
</feature>
<evidence type="ECO:0000256" key="10">
    <source>
        <dbReference type="ARBA" id="ARBA00047995"/>
    </source>
</evidence>
<evidence type="ECO:0000313" key="12">
    <source>
        <dbReference type="EnsemblMetazoa" id="XP_011673112"/>
    </source>
</evidence>
<feature type="compositionally biased region" description="Basic residues" evidence="11">
    <location>
        <begin position="555"/>
        <end position="583"/>
    </location>
</feature>
<dbReference type="GO" id="GO:0031297">
    <property type="term" value="P:replication fork processing"/>
    <property type="evidence" value="ECO:0000318"/>
    <property type="project" value="GO_Central"/>
</dbReference>
<comment type="catalytic activity">
    <reaction evidence="10">
        <text>ATP + H2O = ADP + phosphate + H(+)</text>
        <dbReference type="Rhea" id="RHEA:13065"/>
        <dbReference type="ChEBI" id="CHEBI:15377"/>
        <dbReference type="ChEBI" id="CHEBI:15378"/>
        <dbReference type="ChEBI" id="CHEBI:30616"/>
        <dbReference type="ChEBI" id="CHEBI:43474"/>
        <dbReference type="ChEBI" id="CHEBI:456216"/>
        <dbReference type="EC" id="3.6.4.12"/>
    </reaction>
</comment>
<proteinExistence type="inferred from homology"/>
<feature type="compositionally biased region" description="Acidic residues" evidence="11">
    <location>
        <begin position="322"/>
        <end position="342"/>
    </location>
</feature>
<dbReference type="KEGG" id="spu:105442572"/>
<dbReference type="GO" id="GO:0005634">
    <property type="term" value="C:nucleus"/>
    <property type="evidence" value="ECO:0000318"/>
    <property type="project" value="GO_Central"/>
</dbReference>
<keyword evidence="9" id="KW-0539">Nucleus</keyword>
<feature type="compositionally biased region" description="Basic residues" evidence="11">
    <location>
        <begin position="725"/>
        <end position="764"/>
    </location>
</feature>
<evidence type="ECO:0000256" key="3">
    <source>
        <dbReference type="ARBA" id="ARBA00022741"/>
    </source>
</evidence>
<dbReference type="PANTHER" id="PTHR46357">
    <property type="entry name" value="TRANSCRIPTIONAL REGULATOR ATRX"/>
    <property type="match status" value="1"/>
</dbReference>
<feature type="region of interest" description="Disordered" evidence="11">
    <location>
        <begin position="142"/>
        <end position="775"/>
    </location>
</feature>
<dbReference type="GO" id="GO:0003678">
    <property type="term" value="F:DNA helicase activity"/>
    <property type="evidence" value="ECO:0007669"/>
    <property type="project" value="UniProtKB-EC"/>
</dbReference>
<dbReference type="GO" id="GO:0006281">
    <property type="term" value="P:DNA repair"/>
    <property type="evidence" value="ECO:0007669"/>
    <property type="project" value="UniProtKB-KW"/>
</dbReference>
<organism evidence="12 13">
    <name type="scientific">Strongylocentrotus purpuratus</name>
    <name type="common">Purple sea urchin</name>
    <dbReference type="NCBI Taxonomy" id="7668"/>
    <lineage>
        <taxon>Eukaryota</taxon>
        <taxon>Metazoa</taxon>
        <taxon>Echinodermata</taxon>
        <taxon>Eleutherozoa</taxon>
        <taxon>Echinozoa</taxon>
        <taxon>Echinoidea</taxon>
        <taxon>Euechinoidea</taxon>
        <taxon>Echinacea</taxon>
        <taxon>Camarodonta</taxon>
        <taxon>Echinidea</taxon>
        <taxon>Strongylocentrotidae</taxon>
        <taxon>Strongylocentrotus</taxon>
    </lineage>
</organism>